<dbReference type="Proteomes" id="UP000835052">
    <property type="component" value="Unassembled WGS sequence"/>
</dbReference>
<dbReference type="InterPro" id="IPR036397">
    <property type="entry name" value="RNaseH_sf"/>
</dbReference>
<dbReference type="GO" id="GO:0006139">
    <property type="term" value="P:nucleobase-containing compound metabolic process"/>
    <property type="evidence" value="ECO:0007669"/>
    <property type="project" value="InterPro"/>
</dbReference>
<dbReference type="PANTHER" id="PTHR47765">
    <property type="entry name" value="3'-5' EXONUCLEASE DOMAIN-CONTAINING PROTEIN"/>
    <property type="match status" value="1"/>
</dbReference>
<sequence length="731" mass="83537">MAVSSEASEDVGTLQKPFKHPSTFYWTEQVRSRREYIKDLHTKNDEIKEALTKYFDEDAANPEENVYLNVGTLFSSMPDRHSNDDSPDNLAALVLSTFAEWLEDKKTLPSCRKKYLNSDIQTEAIKSCSGKASVHLKAVSQIFDLNEEKIDLLISQNIQKLIDKKNESEFSFEDLIIPLLLQDKAVCVHEFLRNRPDFQKSLIEFYDGLVLKNEEEAEEILKPYAEVRTLPLERFYGKTMEKVMNTFFQKVVKQYGFTVDSTMAPNLCRLKIKKSLRHYISTRHDPTSKIILTDDCYFQIIQQIMSQSDLKMQRSFIAFLGNSSCRERIIDAISLKKYLKIPDTFFPEILEADPEIEREADLLLEKRLKAQEAATDVVELNCEGVITQVYLINTLEKFQNFVEDLEGFVGGSGEKLIGFDTEWKPGHSHSACRSALLQLYFDDRVFIIDVVALEEEDSEIWCRFAEAFLCSETLKIGFSLRPDVDLFLELPQLQDWTGRDRQQGVFCIKRFGEKLNEAKPGALGMETFKLGDLSAKFCSVVLNKSEQCSDWSARPLRNGQLLYAAMDAYIVVKIYEKMKEFVNEIGLTEEEVQSVSVEAMTAQPKKDKSKAKKLDLMSLEDLAEVLRDSVDVEKPTIRPQDLKCIVDVMLKGLGKQMKRFGVDALIPTTASEFETVVAQRGDRIVITCSGKSFVKLQTSVEPDSLLCLPPCLDIMEQLRIVFSHFNIKINL</sequence>
<dbReference type="InterPro" id="IPR002562">
    <property type="entry name" value="3'-5'_exonuclease_dom"/>
</dbReference>
<dbReference type="SUPFAM" id="SSF53098">
    <property type="entry name" value="Ribonuclease H-like"/>
    <property type="match status" value="1"/>
</dbReference>
<evidence type="ECO:0000259" key="1">
    <source>
        <dbReference type="SMART" id="SM00474"/>
    </source>
</evidence>
<dbReference type="GO" id="GO:0008408">
    <property type="term" value="F:3'-5' exonuclease activity"/>
    <property type="evidence" value="ECO:0007669"/>
    <property type="project" value="InterPro"/>
</dbReference>
<dbReference type="Pfam" id="PF01612">
    <property type="entry name" value="DNA_pol_A_exo1"/>
    <property type="match status" value="1"/>
</dbReference>
<gene>
    <name evidence="2" type="ORF">CAUJ_LOCUS12587</name>
</gene>
<evidence type="ECO:0000313" key="3">
    <source>
        <dbReference type="Proteomes" id="UP000835052"/>
    </source>
</evidence>
<protein>
    <recommendedName>
        <fullName evidence="1">3'-5' exonuclease domain-containing protein</fullName>
    </recommendedName>
</protein>
<reference evidence="2" key="1">
    <citation type="submission" date="2020-10" db="EMBL/GenBank/DDBJ databases">
        <authorList>
            <person name="Kikuchi T."/>
        </authorList>
    </citation>
    <scope>NUCLEOTIDE SEQUENCE</scope>
    <source>
        <strain evidence="2">NKZ352</strain>
    </source>
</reference>
<dbReference type="GO" id="GO:0003676">
    <property type="term" value="F:nucleic acid binding"/>
    <property type="evidence" value="ECO:0007669"/>
    <property type="project" value="InterPro"/>
</dbReference>
<dbReference type="EMBL" id="CAJGYM010000077">
    <property type="protein sequence ID" value="CAD6196674.1"/>
    <property type="molecule type" value="Genomic_DNA"/>
</dbReference>
<dbReference type="AlphaFoldDB" id="A0A8S1HQD4"/>
<dbReference type="PANTHER" id="PTHR47765:SF2">
    <property type="entry name" value="EXONUCLEASE MUT-7 HOMOLOG"/>
    <property type="match status" value="1"/>
</dbReference>
<organism evidence="2 3">
    <name type="scientific">Caenorhabditis auriculariae</name>
    <dbReference type="NCBI Taxonomy" id="2777116"/>
    <lineage>
        <taxon>Eukaryota</taxon>
        <taxon>Metazoa</taxon>
        <taxon>Ecdysozoa</taxon>
        <taxon>Nematoda</taxon>
        <taxon>Chromadorea</taxon>
        <taxon>Rhabditida</taxon>
        <taxon>Rhabditina</taxon>
        <taxon>Rhabditomorpha</taxon>
        <taxon>Rhabditoidea</taxon>
        <taxon>Rhabditidae</taxon>
        <taxon>Peloderinae</taxon>
        <taxon>Caenorhabditis</taxon>
    </lineage>
</organism>
<name>A0A8S1HQD4_9PELO</name>
<keyword evidence="3" id="KW-1185">Reference proteome</keyword>
<evidence type="ECO:0000313" key="2">
    <source>
        <dbReference type="EMBL" id="CAD6196674.1"/>
    </source>
</evidence>
<accession>A0A8S1HQD4</accession>
<dbReference type="SMART" id="SM00474">
    <property type="entry name" value="35EXOc"/>
    <property type="match status" value="1"/>
</dbReference>
<comment type="caution">
    <text evidence="2">The sequence shown here is derived from an EMBL/GenBank/DDBJ whole genome shotgun (WGS) entry which is preliminary data.</text>
</comment>
<feature type="domain" description="3'-5' exonuclease" evidence="1">
    <location>
        <begin position="389"/>
        <end position="583"/>
    </location>
</feature>
<dbReference type="InterPro" id="IPR052408">
    <property type="entry name" value="Exonuclease_MUT-7-like"/>
</dbReference>
<proteinExistence type="predicted"/>
<dbReference type="Gene3D" id="3.30.420.10">
    <property type="entry name" value="Ribonuclease H-like superfamily/Ribonuclease H"/>
    <property type="match status" value="1"/>
</dbReference>
<dbReference type="OrthoDB" id="18193at2759"/>
<dbReference type="InterPro" id="IPR012337">
    <property type="entry name" value="RNaseH-like_sf"/>
</dbReference>